<protein>
    <submittedName>
        <fullName evidence="2">Uncharacterized protein</fullName>
    </submittedName>
</protein>
<feature type="region of interest" description="Disordered" evidence="1">
    <location>
        <begin position="204"/>
        <end position="231"/>
    </location>
</feature>
<accession>A0ABX1C3Z8</accession>
<reference evidence="2 3" key="1">
    <citation type="submission" date="2020-03" db="EMBL/GenBank/DDBJ databases">
        <title>WGS of actinomycetes isolated from Thailand.</title>
        <authorList>
            <person name="Thawai C."/>
        </authorList>
    </citation>
    <scope>NUCLEOTIDE SEQUENCE [LARGE SCALE GENOMIC DNA]</scope>
    <source>
        <strain evidence="2 3">PLAI 1-29</strain>
    </source>
</reference>
<sequence length="324" mass="33119">MAASRNHRKPAAGNRHPLLSEVGSTVALLADEEDFAAMSGYPPFATLEGHHAYLRTTEELLRILAARDGHTTIALFDPVRFHAHCEERGLDPADPRSRARYTAEIASAGATVPYDGKPLPLLLPLLVDAAERRAGLELATLLLATAGDCPRCGEDLGRTACARATAALTALVGAAGPGAHHLVCSVPAGPAPLTAVLHAGGPGGAAVPGGAEGAGRDGDGAPRPGTPGGSEGDTLLFCTVLAAGLATGVPGGIVLRTLVPGGRDRVRGWSLRDGWPRPLTAAEVFTAYCTDPETGEPVPPEPGVDHLPGLPLPEPEPCCPPDTP</sequence>
<dbReference type="RefSeq" id="WP_168104139.1">
    <property type="nucleotide sequence ID" value="NZ_JAATEN010000025.1"/>
</dbReference>
<dbReference type="Proteomes" id="UP000695264">
    <property type="component" value="Unassembled WGS sequence"/>
</dbReference>
<comment type="caution">
    <text evidence="2">The sequence shown here is derived from an EMBL/GenBank/DDBJ whole genome shotgun (WGS) entry which is preliminary data.</text>
</comment>
<feature type="compositionally biased region" description="Gly residues" evidence="1">
    <location>
        <begin position="204"/>
        <end position="213"/>
    </location>
</feature>
<proteinExistence type="predicted"/>
<gene>
    <name evidence="2" type="ORF">HCK00_24090</name>
</gene>
<evidence type="ECO:0000256" key="1">
    <source>
        <dbReference type="SAM" id="MobiDB-lite"/>
    </source>
</evidence>
<name>A0ABX1C3Z8_9ACTN</name>
<keyword evidence="3" id="KW-1185">Reference proteome</keyword>
<feature type="compositionally biased region" description="Pro residues" evidence="1">
    <location>
        <begin position="310"/>
        <end position="324"/>
    </location>
</feature>
<feature type="region of interest" description="Disordered" evidence="1">
    <location>
        <begin position="292"/>
        <end position="324"/>
    </location>
</feature>
<evidence type="ECO:0000313" key="3">
    <source>
        <dbReference type="Proteomes" id="UP000695264"/>
    </source>
</evidence>
<evidence type="ECO:0000313" key="2">
    <source>
        <dbReference type="EMBL" id="NJQ03521.1"/>
    </source>
</evidence>
<organism evidence="2 3">
    <name type="scientific">Streptomyces zingiberis</name>
    <dbReference type="NCBI Taxonomy" id="2053010"/>
    <lineage>
        <taxon>Bacteria</taxon>
        <taxon>Bacillati</taxon>
        <taxon>Actinomycetota</taxon>
        <taxon>Actinomycetes</taxon>
        <taxon>Kitasatosporales</taxon>
        <taxon>Streptomycetaceae</taxon>
        <taxon>Streptomyces</taxon>
    </lineage>
</organism>
<dbReference type="EMBL" id="JAATEN010000025">
    <property type="protein sequence ID" value="NJQ03521.1"/>
    <property type="molecule type" value="Genomic_DNA"/>
</dbReference>